<reference evidence="2" key="1">
    <citation type="submission" date="2020-02" db="EMBL/GenBank/DDBJ databases">
        <authorList>
            <person name="Meier V. D."/>
        </authorList>
    </citation>
    <scope>NUCLEOTIDE SEQUENCE</scope>
    <source>
        <strain evidence="2">AVDCRST_MAG34</strain>
    </source>
</reference>
<feature type="transmembrane region" description="Helical" evidence="1">
    <location>
        <begin position="21"/>
        <end position="41"/>
    </location>
</feature>
<keyword evidence="1" id="KW-1133">Transmembrane helix</keyword>
<protein>
    <submittedName>
        <fullName evidence="2">Uncharacterized protein</fullName>
    </submittedName>
</protein>
<keyword evidence="1" id="KW-0472">Membrane</keyword>
<keyword evidence="1" id="KW-0812">Transmembrane</keyword>
<name>A0A6J4LEW4_9ACTN</name>
<gene>
    <name evidence="2" type="ORF">AVDCRST_MAG34-453</name>
</gene>
<evidence type="ECO:0000256" key="1">
    <source>
        <dbReference type="SAM" id="Phobius"/>
    </source>
</evidence>
<evidence type="ECO:0000313" key="2">
    <source>
        <dbReference type="EMBL" id="CAA9330846.1"/>
    </source>
</evidence>
<dbReference type="EMBL" id="CADCUI010000008">
    <property type="protein sequence ID" value="CAA9330846.1"/>
    <property type="molecule type" value="Genomic_DNA"/>
</dbReference>
<dbReference type="AlphaFoldDB" id="A0A6J4LEW4"/>
<accession>A0A6J4LEW4</accession>
<sequence>MNQQQRTSRGGTRRRFTAAGLLIGGVAGGVCLVAVSCAAIGTGSPVAESGVAAVLLRFEGPTYSAATSRGLLLRSGEDEVTLPQASDGRWLPDGTALADASHRSINLQVLDPNQETLTETVEIPGFDRPGRSVTQINVLDRQARPAVLTAYSLNLEQLWRLRLPETDNPDATSYNELERNYYGVAPTIDGVTYVMWHDSSEWYEDGDYGVARVQNGDVTNVLLNERIVALYLSADGAALLALRQRQGEPCGGCVVEQEIVEIDPGTGAIAGQYGMPDDYTEGWRVEAIDKVDGRVAVRFTENDWGDEADEAEIVEPVTIQRGTWMFDGAWSMIEGSDSEITWWQGEDRVIARPQPGEGRHRDGFALFWVHDGIQSTLPGDLERSFGNRYVTGEVAGQLLPPG</sequence>
<organism evidence="2">
    <name type="scientific">uncultured Nocardioidaceae bacterium</name>
    <dbReference type="NCBI Taxonomy" id="253824"/>
    <lineage>
        <taxon>Bacteria</taxon>
        <taxon>Bacillati</taxon>
        <taxon>Actinomycetota</taxon>
        <taxon>Actinomycetes</taxon>
        <taxon>Propionibacteriales</taxon>
        <taxon>Nocardioidaceae</taxon>
        <taxon>environmental samples</taxon>
    </lineage>
</organism>
<proteinExistence type="predicted"/>